<name>A0A9Q3BDC9_9BASI</name>
<reference evidence="2" key="1">
    <citation type="submission" date="2021-03" db="EMBL/GenBank/DDBJ databases">
        <title>Draft genome sequence of rust myrtle Austropuccinia psidii MF-1, a brazilian biotype.</title>
        <authorList>
            <person name="Quecine M.C."/>
            <person name="Pachon D.M.R."/>
            <person name="Bonatelli M.L."/>
            <person name="Correr F.H."/>
            <person name="Franceschini L.M."/>
            <person name="Leite T.F."/>
            <person name="Margarido G.R.A."/>
            <person name="Almeida C.A."/>
            <person name="Ferrarezi J.A."/>
            <person name="Labate C.A."/>
        </authorList>
    </citation>
    <scope>NUCLEOTIDE SEQUENCE</scope>
    <source>
        <strain evidence="2">MF-1</strain>
    </source>
</reference>
<feature type="region of interest" description="Disordered" evidence="1">
    <location>
        <begin position="1"/>
        <end position="22"/>
    </location>
</feature>
<feature type="compositionally biased region" description="Polar residues" evidence="1">
    <location>
        <begin position="46"/>
        <end position="66"/>
    </location>
</feature>
<feature type="region of interest" description="Disordered" evidence="1">
    <location>
        <begin position="46"/>
        <end position="95"/>
    </location>
</feature>
<accession>A0A9Q3BDC9</accession>
<feature type="compositionally biased region" description="Low complexity" evidence="1">
    <location>
        <begin position="75"/>
        <end position="87"/>
    </location>
</feature>
<evidence type="ECO:0000313" key="2">
    <source>
        <dbReference type="EMBL" id="MBW0463190.1"/>
    </source>
</evidence>
<keyword evidence="3" id="KW-1185">Reference proteome</keyword>
<protein>
    <submittedName>
        <fullName evidence="2">Uncharacterized protein</fullName>
    </submittedName>
</protein>
<dbReference type="AlphaFoldDB" id="A0A9Q3BDC9"/>
<organism evidence="2 3">
    <name type="scientific">Austropuccinia psidii MF-1</name>
    <dbReference type="NCBI Taxonomy" id="1389203"/>
    <lineage>
        <taxon>Eukaryota</taxon>
        <taxon>Fungi</taxon>
        <taxon>Dikarya</taxon>
        <taxon>Basidiomycota</taxon>
        <taxon>Pucciniomycotina</taxon>
        <taxon>Pucciniomycetes</taxon>
        <taxon>Pucciniales</taxon>
        <taxon>Sphaerophragmiaceae</taxon>
        <taxon>Austropuccinia</taxon>
    </lineage>
</organism>
<gene>
    <name evidence="2" type="ORF">O181_002905</name>
</gene>
<sequence length="95" mass="10487">MPIPQMSSNSQAQHSSLDSVPARSLIHLRPKCKVIQTTFQVHETLGPQSTFSPFTPSRSETDSVSFTKHADQRPRCSTRSSSSTRPTLFNQSLVG</sequence>
<dbReference type="EMBL" id="AVOT02000501">
    <property type="protein sequence ID" value="MBW0463190.1"/>
    <property type="molecule type" value="Genomic_DNA"/>
</dbReference>
<feature type="compositionally biased region" description="Polar residues" evidence="1">
    <location>
        <begin position="1"/>
        <end position="18"/>
    </location>
</feature>
<comment type="caution">
    <text evidence="2">The sequence shown here is derived from an EMBL/GenBank/DDBJ whole genome shotgun (WGS) entry which is preliminary data.</text>
</comment>
<dbReference type="Proteomes" id="UP000765509">
    <property type="component" value="Unassembled WGS sequence"/>
</dbReference>
<evidence type="ECO:0000256" key="1">
    <source>
        <dbReference type="SAM" id="MobiDB-lite"/>
    </source>
</evidence>
<evidence type="ECO:0000313" key="3">
    <source>
        <dbReference type="Proteomes" id="UP000765509"/>
    </source>
</evidence>
<proteinExistence type="predicted"/>